<organism evidence="1 2">
    <name type="scientific">Phytohabitans maris</name>
    <dbReference type="NCBI Taxonomy" id="3071409"/>
    <lineage>
        <taxon>Bacteria</taxon>
        <taxon>Bacillati</taxon>
        <taxon>Actinomycetota</taxon>
        <taxon>Actinomycetes</taxon>
        <taxon>Micromonosporales</taxon>
        <taxon>Micromonosporaceae</taxon>
    </lineage>
</organism>
<proteinExistence type="predicted"/>
<dbReference type="Gene3D" id="3.20.20.100">
    <property type="entry name" value="NADP-dependent oxidoreductase domain"/>
    <property type="match status" value="1"/>
</dbReference>
<gene>
    <name evidence="1" type="ORF">RB614_36890</name>
</gene>
<dbReference type="InterPro" id="IPR036812">
    <property type="entry name" value="NAD(P)_OxRdtase_dom_sf"/>
</dbReference>
<evidence type="ECO:0000313" key="1">
    <source>
        <dbReference type="EMBL" id="MDQ7910088.1"/>
    </source>
</evidence>
<dbReference type="Proteomes" id="UP001230908">
    <property type="component" value="Unassembled WGS sequence"/>
</dbReference>
<comment type="caution">
    <text evidence="1">The sequence shown here is derived from an EMBL/GenBank/DDBJ whole genome shotgun (WGS) entry which is preliminary data.</text>
</comment>
<protein>
    <recommendedName>
        <fullName evidence="3">NADP-dependent oxidoreductase domain-containing protein</fullName>
    </recommendedName>
</protein>
<dbReference type="RefSeq" id="WP_308717341.1">
    <property type="nucleotide sequence ID" value="NZ_JAVHUY010000051.1"/>
</dbReference>
<dbReference type="EMBL" id="JAVHUY010000051">
    <property type="protein sequence ID" value="MDQ7910088.1"/>
    <property type="molecule type" value="Genomic_DNA"/>
</dbReference>
<dbReference type="SUPFAM" id="SSF51430">
    <property type="entry name" value="NAD(P)-linked oxidoreductase"/>
    <property type="match status" value="1"/>
</dbReference>
<sequence length="126" mass="13200">MRLIAGFTSALALVYAVGALLSGLRRPALHLIGWDSVYWRGIVFSGLRERKVGHRPTTRENSMQTRTLGKTGLAVSGLGLGAMGMSGVYGAADRAESIGAVHAALAAGVTLIDTGDCWVSLGWWGS</sequence>
<reference evidence="1 2" key="1">
    <citation type="submission" date="2023-08" db="EMBL/GenBank/DDBJ databases">
        <title>Phytohabitans sansha sp. nov., isolated from marine sediment.</title>
        <authorList>
            <person name="Zhao Y."/>
            <person name="Yi K."/>
        </authorList>
    </citation>
    <scope>NUCLEOTIDE SEQUENCE [LARGE SCALE GENOMIC DNA]</scope>
    <source>
        <strain evidence="1 2">ZYX-F-186</strain>
    </source>
</reference>
<name>A0ABU0ZT03_9ACTN</name>
<evidence type="ECO:0008006" key="3">
    <source>
        <dbReference type="Google" id="ProtNLM"/>
    </source>
</evidence>
<accession>A0ABU0ZT03</accession>
<keyword evidence="2" id="KW-1185">Reference proteome</keyword>
<evidence type="ECO:0000313" key="2">
    <source>
        <dbReference type="Proteomes" id="UP001230908"/>
    </source>
</evidence>